<gene>
    <name evidence="2" type="ORF">HNP49_001482</name>
</gene>
<organism evidence="2 3">
    <name type="scientific">Pseudomonas fluvialis</name>
    <dbReference type="NCBI Taxonomy" id="1793966"/>
    <lineage>
        <taxon>Bacteria</taxon>
        <taxon>Pseudomonadati</taxon>
        <taxon>Pseudomonadota</taxon>
        <taxon>Gammaproteobacteria</taxon>
        <taxon>Pseudomonadales</taxon>
        <taxon>Pseudomonadaceae</taxon>
        <taxon>Pseudomonas</taxon>
    </lineage>
</organism>
<evidence type="ECO:0000313" key="3">
    <source>
        <dbReference type="Proteomes" id="UP000557193"/>
    </source>
</evidence>
<dbReference type="Pfam" id="PF00497">
    <property type="entry name" value="SBP_bac_3"/>
    <property type="match status" value="1"/>
</dbReference>
<dbReference type="SUPFAM" id="SSF53850">
    <property type="entry name" value="Periplasmic binding protein-like II"/>
    <property type="match status" value="1"/>
</dbReference>
<accession>A0A7X0BT32</accession>
<evidence type="ECO:0000259" key="1">
    <source>
        <dbReference type="Pfam" id="PF00497"/>
    </source>
</evidence>
<name>A0A7X0BT32_9PSED</name>
<comment type="caution">
    <text evidence="2">The sequence shown here is derived from an EMBL/GenBank/DDBJ whole genome shotgun (WGS) entry which is preliminary data.</text>
</comment>
<keyword evidence="3" id="KW-1185">Reference proteome</keyword>
<reference evidence="2 3" key="1">
    <citation type="submission" date="2020-08" db="EMBL/GenBank/DDBJ databases">
        <title>Functional genomics of gut bacteria from endangered species of beetles.</title>
        <authorList>
            <person name="Carlos-Shanley C."/>
        </authorList>
    </citation>
    <scope>NUCLEOTIDE SEQUENCE [LARGE SCALE GENOMIC DNA]</scope>
    <source>
        <strain evidence="2 3">S00202</strain>
    </source>
</reference>
<dbReference type="EMBL" id="JACHLL010000002">
    <property type="protein sequence ID" value="MBB6341325.1"/>
    <property type="molecule type" value="Genomic_DNA"/>
</dbReference>
<dbReference type="InterPro" id="IPR001638">
    <property type="entry name" value="Solute-binding_3/MltF_N"/>
</dbReference>
<dbReference type="Proteomes" id="UP000557193">
    <property type="component" value="Unassembled WGS sequence"/>
</dbReference>
<dbReference type="RefSeq" id="WP_184681961.1">
    <property type="nucleotide sequence ID" value="NZ_JACHLL010000002.1"/>
</dbReference>
<feature type="domain" description="Solute-binding protein family 3/N-terminal" evidence="1">
    <location>
        <begin position="22"/>
        <end position="239"/>
    </location>
</feature>
<proteinExistence type="predicted"/>
<dbReference type="AlphaFoldDB" id="A0A7X0BT32"/>
<dbReference type="Gene3D" id="3.40.190.10">
    <property type="entry name" value="Periplasmic binding protein-like II"/>
    <property type="match status" value="2"/>
</dbReference>
<evidence type="ECO:0000313" key="2">
    <source>
        <dbReference type="EMBL" id="MBB6341325.1"/>
    </source>
</evidence>
<sequence length="241" mass="27936">MRWCWLLVWCASLQVSWGAELLRVGFGLHKPPYIFEGLQRGIEYEIVAAAVSEAGWQIDPVYAPQERLHLLLARGEIDAITTTNERSGVKAFYSQPYIHYQNMVGALASRHLSIRKVADLASFSISAYQRARYLLGPEFQQMAENNPRYHEEAQQLGRNRLLFSGRTDLVVAERNIFEYLSREVADQVDTTQAVDWFAIFPPTPYQVGFIRAEQRDRFDQALLRVQQRGEDQRIRLRYLPQ</sequence>
<protein>
    <submittedName>
        <fullName evidence="2">Polar amino acid transport system substrate-binding protein</fullName>
    </submittedName>
</protein>